<reference evidence="7" key="1">
    <citation type="submission" date="2018-09" db="EMBL/GenBank/DDBJ databases">
        <title>Acidovorax cavernicola nov. sp. isolated from Gruta de las Maravillas (Aracena, Spain).</title>
        <authorList>
            <person name="Jurado V."/>
            <person name="Gutierrez-Patricio S."/>
            <person name="Gonzalez-Pimentel J.L."/>
            <person name="Miller A.Z."/>
            <person name="Laiz L."/>
            <person name="Saiz-Jimenez C."/>
        </authorList>
    </citation>
    <scope>NUCLEOTIDE SEQUENCE [LARGE SCALE GENOMIC DNA]</scope>
    <source>
        <strain evidence="7">1011MAR3C25</strain>
    </source>
</reference>
<dbReference type="AlphaFoldDB" id="A0A418SNL6"/>
<dbReference type="SMART" id="SM00345">
    <property type="entry name" value="HTH_GNTR"/>
    <property type="match status" value="1"/>
</dbReference>
<dbReference type="PRINTS" id="PR00035">
    <property type="entry name" value="HTHGNTR"/>
</dbReference>
<dbReference type="InterPro" id="IPR036390">
    <property type="entry name" value="WH_DNA-bd_sf"/>
</dbReference>
<dbReference type="OrthoDB" id="7834120at2"/>
<dbReference type="PANTHER" id="PTHR43537">
    <property type="entry name" value="TRANSCRIPTIONAL REGULATOR, GNTR FAMILY"/>
    <property type="match status" value="1"/>
</dbReference>
<dbReference type="PROSITE" id="PS50949">
    <property type="entry name" value="HTH_GNTR"/>
    <property type="match status" value="1"/>
</dbReference>
<proteinExistence type="predicted"/>
<evidence type="ECO:0000259" key="5">
    <source>
        <dbReference type="PROSITE" id="PS50949"/>
    </source>
</evidence>
<dbReference type="GO" id="GO:0003700">
    <property type="term" value="F:DNA-binding transcription factor activity"/>
    <property type="evidence" value="ECO:0007669"/>
    <property type="project" value="InterPro"/>
</dbReference>
<feature type="region of interest" description="Disordered" evidence="4">
    <location>
        <begin position="1"/>
        <end position="24"/>
    </location>
</feature>
<dbReference type="InterPro" id="IPR008920">
    <property type="entry name" value="TF_FadR/GntR_C"/>
</dbReference>
<evidence type="ECO:0000313" key="7">
    <source>
        <dbReference type="Proteomes" id="UP000284202"/>
    </source>
</evidence>
<accession>A0A418SNL6</accession>
<dbReference type="InterPro" id="IPR036388">
    <property type="entry name" value="WH-like_DNA-bd_sf"/>
</dbReference>
<dbReference type="PANTHER" id="PTHR43537:SF50">
    <property type="entry name" value="TRANSCRIPTIONAL REGULATORY PROTEIN"/>
    <property type="match status" value="1"/>
</dbReference>
<organism evidence="6 7">
    <name type="scientific">Paracoccus onubensis</name>
    <dbReference type="NCBI Taxonomy" id="1675788"/>
    <lineage>
        <taxon>Bacteria</taxon>
        <taxon>Pseudomonadati</taxon>
        <taxon>Pseudomonadota</taxon>
        <taxon>Alphaproteobacteria</taxon>
        <taxon>Rhodobacterales</taxon>
        <taxon>Paracoccaceae</taxon>
        <taxon>Paracoccus</taxon>
    </lineage>
</organism>
<gene>
    <name evidence="6" type="ORF">D3P04_19500</name>
</gene>
<evidence type="ECO:0000256" key="4">
    <source>
        <dbReference type="SAM" id="MobiDB-lite"/>
    </source>
</evidence>
<feature type="domain" description="HTH gntR-type" evidence="5">
    <location>
        <begin position="23"/>
        <end position="90"/>
    </location>
</feature>
<evidence type="ECO:0000256" key="3">
    <source>
        <dbReference type="ARBA" id="ARBA00023163"/>
    </source>
</evidence>
<keyword evidence="3" id="KW-0804">Transcription</keyword>
<dbReference type="GO" id="GO:0003677">
    <property type="term" value="F:DNA binding"/>
    <property type="evidence" value="ECO:0007669"/>
    <property type="project" value="UniProtKB-KW"/>
</dbReference>
<dbReference type="Gene3D" id="1.10.10.10">
    <property type="entry name" value="Winged helix-like DNA-binding domain superfamily/Winged helix DNA-binding domain"/>
    <property type="match status" value="1"/>
</dbReference>
<evidence type="ECO:0000313" key="6">
    <source>
        <dbReference type="EMBL" id="RJE82554.1"/>
    </source>
</evidence>
<keyword evidence="2" id="KW-0238">DNA-binding</keyword>
<evidence type="ECO:0000256" key="1">
    <source>
        <dbReference type="ARBA" id="ARBA00023015"/>
    </source>
</evidence>
<dbReference type="SUPFAM" id="SSF46785">
    <property type="entry name" value="Winged helix' DNA-binding domain"/>
    <property type="match status" value="1"/>
</dbReference>
<sequence length="235" mass="26402">MRSRGYPSVNDEQTLVPPTERGGTLHNEILPQLRAFVVEGNVPDGGRIPERELCEMLGVSRTPLREALKVLASEGLIELLPNRGARVKALSAVEIAELFDLMAGLEALAGRLACEKMTAEQFDRIEELHRSMYLHYLRGDRPGYFSDNQEIHSALFAAADNQPLFETARSLQDRLRRVRYAANLGENGERWKEAVREHELLLDALRRRASGDAAEILFNHLRRTKAAVIAYDSGN</sequence>
<dbReference type="Proteomes" id="UP000284202">
    <property type="component" value="Unassembled WGS sequence"/>
</dbReference>
<dbReference type="InterPro" id="IPR000524">
    <property type="entry name" value="Tscrpt_reg_HTH_GntR"/>
</dbReference>
<protein>
    <submittedName>
        <fullName evidence="6">GntR family transcriptional regulator</fullName>
    </submittedName>
</protein>
<dbReference type="Pfam" id="PF00392">
    <property type="entry name" value="GntR"/>
    <property type="match status" value="1"/>
</dbReference>
<dbReference type="Gene3D" id="1.20.120.530">
    <property type="entry name" value="GntR ligand-binding domain-like"/>
    <property type="match status" value="1"/>
</dbReference>
<dbReference type="CDD" id="cd07377">
    <property type="entry name" value="WHTH_GntR"/>
    <property type="match status" value="1"/>
</dbReference>
<comment type="caution">
    <text evidence="6">The sequence shown here is derived from an EMBL/GenBank/DDBJ whole genome shotgun (WGS) entry which is preliminary data.</text>
</comment>
<dbReference type="SMART" id="SM00895">
    <property type="entry name" value="FCD"/>
    <property type="match status" value="1"/>
</dbReference>
<keyword evidence="7" id="KW-1185">Reference proteome</keyword>
<name>A0A418SNL6_9RHOB</name>
<keyword evidence="1" id="KW-0805">Transcription regulation</keyword>
<dbReference type="Pfam" id="PF07729">
    <property type="entry name" value="FCD"/>
    <property type="match status" value="1"/>
</dbReference>
<dbReference type="InterPro" id="IPR011711">
    <property type="entry name" value="GntR_C"/>
</dbReference>
<dbReference type="EMBL" id="QZCG01000015">
    <property type="protein sequence ID" value="RJE82554.1"/>
    <property type="molecule type" value="Genomic_DNA"/>
</dbReference>
<dbReference type="SUPFAM" id="SSF48008">
    <property type="entry name" value="GntR ligand-binding domain-like"/>
    <property type="match status" value="1"/>
</dbReference>
<evidence type="ECO:0000256" key="2">
    <source>
        <dbReference type="ARBA" id="ARBA00023125"/>
    </source>
</evidence>